<dbReference type="PANTHER" id="PTHR28570">
    <property type="entry name" value="ASPARTYL AMINOPEPTIDASE"/>
    <property type="match status" value="1"/>
</dbReference>
<dbReference type="SUPFAM" id="SSF53187">
    <property type="entry name" value="Zn-dependent exopeptidases"/>
    <property type="match status" value="1"/>
</dbReference>
<reference evidence="11" key="1">
    <citation type="submission" date="2022-11" db="EMBL/GenBank/DDBJ databases">
        <title>Genome Resource of Sclerotinia nivalis Strain SnTB1, a Plant Pathogen Isolated from American Ginseng.</title>
        <authorList>
            <person name="Fan S."/>
        </authorList>
    </citation>
    <scope>NUCLEOTIDE SEQUENCE</scope>
    <source>
        <strain evidence="11">SnTB1</strain>
    </source>
</reference>
<evidence type="ECO:0000256" key="9">
    <source>
        <dbReference type="ARBA" id="ARBA00022833"/>
    </source>
</evidence>
<dbReference type="Gene3D" id="2.30.250.10">
    <property type="entry name" value="Aminopeptidase i, Domain 2"/>
    <property type="match status" value="1"/>
</dbReference>
<gene>
    <name evidence="11" type="ORF">OCU04_005953</name>
</gene>
<evidence type="ECO:0000256" key="2">
    <source>
        <dbReference type="ARBA" id="ARBA00001947"/>
    </source>
</evidence>
<dbReference type="CDD" id="cd05658">
    <property type="entry name" value="M18_DAP"/>
    <property type="match status" value="1"/>
</dbReference>
<evidence type="ECO:0000256" key="4">
    <source>
        <dbReference type="ARBA" id="ARBA00011965"/>
    </source>
</evidence>
<keyword evidence="7" id="KW-0479">Metal-binding</keyword>
<dbReference type="EC" id="3.4.11.21" evidence="4"/>
<evidence type="ECO:0000256" key="8">
    <source>
        <dbReference type="ARBA" id="ARBA00022801"/>
    </source>
</evidence>
<dbReference type="EMBL" id="JAPEIS010000006">
    <property type="protein sequence ID" value="KAJ8065254.1"/>
    <property type="molecule type" value="Genomic_DNA"/>
</dbReference>
<accession>A0A9X0DJJ1</accession>
<dbReference type="AlphaFoldDB" id="A0A9X0DJJ1"/>
<evidence type="ECO:0000256" key="3">
    <source>
        <dbReference type="ARBA" id="ARBA00008290"/>
    </source>
</evidence>
<dbReference type="GO" id="GO:0008270">
    <property type="term" value="F:zinc ion binding"/>
    <property type="evidence" value="ECO:0007669"/>
    <property type="project" value="InterPro"/>
</dbReference>
<comment type="similarity">
    <text evidence="3">Belongs to the peptidase M18 family.</text>
</comment>
<keyword evidence="5" id="KW-0031">Aminopeptidase</keyword>
<sequence>MKSTKQLQPLWLIYQWTPYSDKKVPSSLIFRLLIGTHGHLPCEASRCGQVTPQTKWSHLNLLQANSKGRNHLMLKIPSTSIYFSITYSSSPSSSFSISKSKLPTIFSRSYISSTYKMSTRTPSTAEAKANDFLDFLNASPGPYHAVHSAIQRLSKAGFTEIKERDNWSTSLQPGGKYYLTRNSSSIVAFAIGKKWKAGNPIAMIGAHTDSPTLRIKPVSKKQASGFIQVGVETYGGGIWTSWFDRDLSIAGRAMVKDGDGNFVQKLVKIDRPILRIPNLAIHLNRATSFDPNKETELFPIAGLVAAELNRTGASENGPTPIEENKDSEEYRPLQAMTTRHHPYIVELIAKNAGVSIDDVVDFEMILYDTQKACLGGLNNELIYSGRLDNLGMTYCSIEGLIESVKDSAALDDESSIRLITCFDHEEIGSTSAHGAASNLLPAVLRRLSVISASTTAPGSSSSYDMVHRESDVDIATAYEQTLASSFLISADMAHSIHPNYAQKYEQDHRPEMNKGTVIKINANQRYATNSPGIVLLEEVARKAKPSADSKDGKNGVPLQLFVVRNDSSCGSTIGPMLSAALGTRTLDLGNPMLSMHSIRECGGAFDVEHGIRLFESFFNHFSELEGKILID</sequence>
<evidence type="ECO:0000256" key="10">
    <source>
        <dbReference type="ARBA" id="ARBA00023049"/>
    </source>
</evidence>
<dbReference type="InterPro" id="IPR023358">
    <property type="entry name" value="Peptidase_M18_dom2"/>
</dbReference>
<evidence type="ECO:0000256" key="7">
    <source>
        <dbReference type="ARBA" id="ARBA00022723"/>
    </source>
</evidence>
<dbReference type="Pfam" id="PF02127">
    <property type="entry name" value="Peptidase_M18"/>
    <property type="match status" value="1"/>
</dbReference>
<evidence type="ECO:0000256" key="1">
    <source>
        <dbReference type="ARBA" id="ARBA00001335"/>
    </source>
</evidence>
<keyword evidence="12" id="KW-1185">Reference proteome</keyword>
<dbReference type="SUPFAM" id="SSF101821">
    <property type="entry name" value="Aminopeptidase/glucanase lid domain"/>
    <property type="match status" value="1"/>
</dbReference>
<comment type="cofactor">
    <cofactor evidence="2">
        <name>Zn(2+)</name>
        <dbReference type="ChEBI" id="CHEBI:29105"/>
    </cofactor>
</comment>
<organism evidence="11 12">
    <name type="scientific">Sclerotinia nivalis</name>
    <dbReference type="NCBI Taxonomy" id="352851"/>
    <lineage>
        <taxon>Eukaryota</taxon>
        <taxon>Fungi</taxon>
        <taxon>Dikarya</taxon>
        <taxon>Ascomycota</taxon>
        <taxon>Pezizomycotina</taxon>
        <taxon>Leotiomycetes</taxon>
        <taxon>Helotiales</taxon>
        <taxon>Sclerotiniaceae</taxon>
        <taxon>Sclerotinia</taxon>
    </lineage>
</organism>
<evidence type="ECO:0000256" key="6">
    <source>
        <dbReference type="ARBA" id="ARBA00022670"/>
    </source>
</evidence>
<dbReference type="GO" id="GO:0000324">
    <property type="term" value="C:fungal-type vacuole"/>
    <property type="evidence" value="ECO:0007669"/>
    <property type="project" value="TreeGrafter"/>
</dbReference>
<keyword evidence="6" id="KW-0645">Protease</keyword>
<keyword evidence="10" id="KW-0482">Metalloprotease</keyword>
<dbReference type="Gene3D" id="3.40.630.10">
    <property type="entry name" value="Zn peptidases"/>
    <property type="match status" value="1"/>
</dbReference>
<comment type="caution">
    <text evidence="11">The sequence shown here is derived from an EMBL/GenBank/DDBJ whole genome shotgun (WGS) entry which is preliminary data.</text>
</comment>
<evidence type="ECO:0000313" key="12">
    <source>
        <dbReference type="Proteomes" id="UP001152300"/>
    </source>
</evidence>
<keyword evidence="9" id="KW-0862">Zinc</keyword>
<dbReference type="GO" id="GO:0070006">
    <property type="term" value="F:metalloaminopeptidase activity"/>
    <property type="evidence" value="ECO:0007669"/>
    <property type="project" value="TreeGrafter"/>
</dbReference>
<dbReference type="PRINTS" id="PR00932">
    <property type="entry name" value="AMINO1PTASE"/>
</dbReference>
<dbReference type="FunFam" id="2.30.250.10:FF:000001">
    <property type="entry name" value="Aspartyl aminopeptidase 1"/>
    <property type="match status" value="1"/>
</dbReference>
<comment type="catalytic activity">
    <reaction evidence="1">
        <text>Release of an N-terminal aspartate or glutamate from a peptide, with a preference for aspartate.</text>
        <dbReference type="EC" id="3.4.11.21"/>
    </reaction>
</comment>
<dbReference type="PANTHER" id="PTHR28570:SF3">
    <property type="entry name" value="ASPARTYL AMINOPEPTIDASE"/>
    <property type="match status" value="1"/>
</dbReference>
<protein>
    <recommendedName>
        <fullName evidence="4">aspartyl aminopeptidase</fullName>
        <ecNumber evidence="4">3.4.11.21</ecNumber>
    </recommendedName>
</protein>
<dbReference type="GO" id="GO:0006508">
    <property type="term" value="P:proteolysis"/>
    <property type="evidence" value="ECO:0007669"/>
    <property type="project" value="UniProtKB-KW"/>
</dbReference>
<evidence type="ECO:0000313" key="11">
    <source>
        <dbReference type="EMBL" id="KAJ8065254.1"/>
    </source>
</evidence>
<dbReference type="NCBIfam" id="NF002759">
    <property type="entry name" value="PRK02813.1"/>
    <property type="match status" value="1"/>
</dbReference>
<evidence type="ECO:0000256" key="5">
    <source>
        <dbReference type="ARBA" id="ARBA00022438"/>
    </source>
</evidence>
<proteinExistence type="inferred from homology"/>
<keyword evidence="8" id="KW-0378">Hydrolase</keyword>
<name>A0A9X0DJJ1_9HELO</name>
<dbReference type="Proteomes" id="UP001152300">
    <property type="component" value="Unassembled WGS sequence"/>
</dbReference>
<dbReference type="OrthoDB" id="9880441at2759"/>
<dbReference type="InterPro" id="IPR001948">
    <property type="entry name" value="Peptidase_M18"/>
</dbReference>